<name>G7DSV9_MIXOS</name>
<evidence type="ECO:0000313" key="3">
    <source>
        <dbReference type="Proteomes" id="UP000009131"/>
    </source>
</evidence>
<gene>
    <name evidence="2" type="primary">Mo00314</name>
    <name evidence="2" type="ORF">E5Q_00314</name>
</gene>
<keyword evidence="1" id="KW-0472">Membrane</keyword>
<feature type="transmembrane region" description="Helical" evidence="1">
    <location>
        <begin position="20"/>
        <end position="42"/>
    </location>
</feature>
<dbReference type="EMBL" id="BABT02000013">
    <property type="protein sequence ID" value="GAA93669.1"/>
    <property type="molecule type" value="Genomic_DNA"/>
</dbReference>
<dbReference type="AlphaFoldDB" id="G7DSV9"/>
<evidence type="ECO:0000313" key="2">
    <source>
        <dbReference type="EMBL" id="GAA93669.1"/>
    </source>
</evidence>
<protein>
    <submittedName>
        <fullName evidence="2">Uncharacterized protein</fullName>
    </submittedName>
</protein>
<organism evidence="2 3">
    <name type="scientific">Mixia osmundae (strain CBS 9802 / IAM 14324 / JCM 22182 / KY 12970)</name>
    <dbReference type="NCBI Taxonomy" id="764103"/>
    <lineage>
        <taxon>Eukaryota</taxon>
        <taxon>Fungi</taxon>
        <taxon>Dikarya</taxon>
        <taxon>Basidiomycota</taxon>
        <taxon>Pucciniomycotina</taxon>
        <taxon>Mixiomycetes</taxon>
        <taxon>Mixiales</taxon>
        <taxon>Mixiaceae</taxon>
        <taxon>Mixia</taxon>
    </lineage>
</organism>
<keyword evidence="1" id="KW-1133">Transmembrane helix</keyword>
<sequence length="97" mass="10606">MSGNDTANGPEQLDHASSSTIVAASIVVSFLLLAVVVALVLLKISRHLSLRTEMQRRQLVNSVIARREPGYSEKRPRQKAGKIQNAFTMYESEGVPA</sequence>
<keyword evidence="3" id="KW-1185">Reference proteome</keyword>
<keyword evidence="1" id="KW-0812">Transmembrane</keyword>
<proteinExistence type="predicted"/>
<dbReference type="HOGENOM" id="CLU_2347172_0_0_1"/>
<dbReference type="InParanoid" id="G7DSV9"/>
<dbReference type="Proteomes" id="UP000009131">
    <property type="component" value="Unassembled WGS sequence"/>
</dbReference>
<reference evidence="2 3" key="2">
    <citation type="journal article" date="2012" name="Open Biol.">
        <title>Characteristics of nucleosomes and linker DNA regions on the genome of the basidiomycete Mixia osmundae revealed by mono- and dinucleosome mapping.</title>
        <authorList>
            <person name="Nishida H."/>
            <person name="Kondo S."/>
            <person name="Matsumoto T."/>
            <person name="Suzuki Y."/>
            <person name="Yoshikawa H."/>
            <person name="Taylor T.D."/>
            <person name="Sugiyama J."/>
        </authorList>
    </citation>
    <scope>NUCLEOTIDE SEQUENCE [LARGE SCALE GENOMIC DNA]</scope>
    <source>
        <strain evidence="3">CBS 9802 / IAM 14324 / JCM 22182 / KY 12970</strain>
    </source>
</reference>
<reference evidence="2 3" key="1">
    <citation type="journal article" date="2011" name="J. Gen. Appl. Microbiol.">
        <title>Draft genome sequencing of the enigmatic basidiomycete Mixia osmundae.</title>
        <authorList>
            <person name="Nishida H."/>
            <person name="Nagatsuka Y."/>
            <person name="Sugiyama J."/>
        </authorList>
    </citation>
    <scope>NUCLEOTIDE SEQUENCE [LARGE SCALE GENOMIC DNA]</scope>
    <source>
        <strain evidence="3">CBS 9802 / IAM 14324 / JCM 22182 / KY 12970</strain>
    </source>
</reference>
<dbReference type="RefSeq" id="XP_014565694.1">
    <property type="nucleotide sequence ID" value="XM_014710208.1"/>
</dbReference>
<accession>G7DSV9</accession>
<comment type="caution">
    <text evidence="2">The sequence shown here is derived from an EMBL/GenBank/DDBJ whole genome shotgun (WGS) entry which is preliminary data.</text>
</comment>
<evidence type="ECO:0000256" key="1">
    <source>
        <dbReference type="SAM" id="Phobius"/>
    </source>
</evidence>